<dbReference type="RefSeq" id="WP_274354584.1">
    <property type="nucleotide sequence ID" value="NZ_JAQZSM010000084.1"/>
</dbReference>
<proteinExistence type="predicted"/>
<evidence type="ECO:0000313" key="2">
    <source>
        <dbReference type="Proteomes" id="UP001431784"/>
    </source>
</evidence>
<organism evidence="1 2">
    <name type="scientific">Roseinatronobacter alkalisoli</name>
    <dbReference type="NCBI Taxonomy" id="3028235"/>
    <lineage>
        <taxon>Bacteria</taxon>
        <taxon>Pseudomonadati</taxon>
        <taxon>Pseudomonadota</taxon>
        <taxon>Alphaproteobacteria</taxon>
        <taxon>Rhodobacterales</taxon>
        <taxon>Paracoccaceae</taxon>
        <taxon>Roseinatronobacter</taxon>
    </lineage>
</organism>
<protein>
    <submittedName>
        <fullName evidence="1">Uncharacterized protein</fullName>
    </submittedName>
</protein>
<sequence length="163" mass="18804">MADVTVADVRSVLIPGRVIQLLEGRQAITRRLTMISEDTDGWHNYSIMPIFAHLYLEDSYVLGIVSFGDIIEFQMEFVLHEDHPFYCDPKPDEQYCYKRGGLKFSNIRSLKEFVRTDVKAVDATGEVDFGNIDSFVCRNHRYVLEGEWGKLDIESDEPTITYI</sequence>
<accession>A0ABT5TFM2</accession>
<evidence type="ECO:0000313" key="1">
    <source>
        <dbReference type="EMBL" id="MDD7973933.1"/>
    </source>
</evidence>
<dbReference type="Proteomes" id="UP001431784">
    <property type="component" value="Unassembled WGS sequence"/>
</dbReference>
<dbReference type="EMBL" id="JAQZSM010000084">
    <property type="protein sequence ID" value="MDD7973933.1"/>
    <property type="molecule type" value="Genomic_DNA"/>
</dbReference>
<comment type="caution">
    <text evidence="1">The sequence shown here is derived from an EMBL/GenBank/DDBJ whole genome shotgun (WGS) entry which is preliminary data.</text>
</comment>
<gene>
    <name evidence="1" type="ORF">PUT78_23175</name>
</gene>
<name>A0ABT5TFM2_9RHOB</name>
<reference evidence="1" key="1">
    <citation type="submission" date="2023-02" db="EMBL/GenBank/DDBJ databases">
        <title>Description of Roseinatronobacter alkalisoli sp. nov., an alkaliphilic bacerium isolated from soda soil.</title>
        <authorList>
            <person name="Wei W."/>
        </authorList>
    </citation>
    <scope>NUCLEOTIDE SEQUENCE</scope>
    <source>
        <strain evidence="1">HJB301</strain>
    </source>
</reference>
<keyword evidence="2" id="KW-1185">Reference proteome</keyword>